<evidence type="ECO:0000313" key="3">
    <source>
        <dbReference type="EMBL" id="AEG60090.1"/>
    </source>
</evidence>
<keyword evidence="4" id="KW-1185">Reference proteome</keyword>
<dbReference type="SUPFAM" id="SSF52540">
    <property type="entry name" value="P-loop containing nucleoside triphosphate hydrolases"/>
    <property type="match status" value="1"/>
</dbReference>
<dbReference type="Gene3D" id="3.30.230.10">
    <property type="match status" value="1"/>
</dbReference>
<dbReference type="InterPro" id="IPR000523">
    <property type="entry name" value="Mg_chelatse_chII-like_cat_dom"/>
</dbReference>
<name>F6DU15_DESRL</name>
<dbReference type="KEGG" id="dru:Desru_1827"/>
<evidence type="ECO:0000313" key="4">
    <source>
        <dbReference type="Proteomes" id="UP000009234"/>
    </source>
</evidence>
<reference evidence="4" key="1">
    <citation type="submission" date="2011-05" db="EMBL/GenBank/DDBJ databases">
        <title>Complete sequence of Desulfotomaculum ruminis DSM 2154.</title>
        <authorList>
            <person name="Lucas S."/>
            <person name="Copeland A."/>
            <person name="Lapidus A."/>
            <person name="Cheng J.-F."/>
            <person name="Goodwin L."/>
            <person name="Pitluck S."/>
            <person name="Lu M."/>
            <person name="Detter J.C."/>
            <person name="Han C."/>
            <person name="Tapia R."/>
            <person name="Land M."/>
            <person name="Hauser L."/>
            <person name="Kyrpides N."/>
            <person name="Ivanova N."/>
            <person name="Mikhailova N."/>
            <person name="Pagani I."/>
            <person name="Stams A.J.M."/>
            <person name="Plugge C.M."/>
            <person name="Muyzer G."/>
            <person name="Kuever J."/>
            <person name="Parshina S.N."/>
            <person name="Ivanova A.E."/>
            <person name="Nazina T.N."/>
            <person name="Brambilla E."/>
            <person name="Spring S."/>
            <person name="Klenk H.-P."/>
            <person name="Woyke T."/>
        </authorList>
    </citation>
    <scope>NUCLEOTIDE SEQUENCE [LARGE SCALE GENOMIC DNA]</scope>
    <source>
        <strain evidence="4">ATCC 23193 / DSM 2154 / NCIB 8452 / DL</strain>
    </source>
</reference>
<dbReference type="InterPro" id="IPR004482">
    <property type="entry name" value="Mg_chelat-rel"/>
</dbReference>
<gene>
    <name evidence="3" type="ordered locus">Desru_1827</name>
</gene>
<dbReference type="PANTHER" id="PTHR32039">
    <property type="entry name" value="MAGNESIUM-CHELATASE SUBUNIT CHLI"/>
    <property type="match status" value="1"/>
</dbReference>
<dbReference type="Pfam" id="PF13335">
    <property type="entry name" value="Mg_chelatase_C"/>
    <property type="match status" value="1"/>
</dbReference>
<dbReference type="EMBL" id="CP002780">
    <property type="protein sequence ID" value="AEG60090.1"/>
    <property type="molecule type" value="Genomic_DNA"/>
</dbReference>
<dbReference type="InterPro" id="IPR020568">
    <property type="entry name" value="Ribosomal_Su5_D2-typ_SF"/>
</dbReference>
<dbReference type="SMART" id="SM00382">
    <property type="entry name" value="AAA"/>
    <property type="match status" value="1"/>
</dbReference>
<dbReference type="InterPro" id="IPR027417">
    <property type="entry name" value="P-loop_NTPase"/>
</dbReference>
<comment type="similarity">
    <text evidence="1">Belongs to the Mg-chelatase subunits D/I family. ComM subfamily.</text>
</comment>
<dbReference type="InterPro" id="IPR014721">
    <property type="entry name" value="Ribsml_uS5_D2-typ_fold_subgr"/>
</dbReference>
<dbReference type="SUPFAM" id="SSF54211">
    <property type="entry name" value="Ribosomal protein S5 domain 2-like"/>
    <property type="match status" value="1"/>
</dbReference>
<proteinExistence type="inferred from homology"/>
<dbReference type="Proteomes" id="UP000009234">
    <property type="component" value="Chromosome"/>
</dbReference>
<dbReference type="STRING" id="696281.Desru_1827"/>
<accession>F6DU15</accession>
<organism evidence="3 4">
    <name type="scientific">Desulforamulus ruminis (strain ATCC 23193 / DSM 2154 / NCIMB 8452 / DL)</name>
    <name type="common">Desulfotomaculum ruminis</name>
    <dbReference type="NCBI Taxonomy" id="696281"/>
    <lineage>
        <taxon>Bacteria</taxon>
        <taxon>Bacillati</taxon>
        <taxon>Bacillota</taxon>
        <taxon>Clostridia</taxon>
        <taxon>Eubacteriales</taxon>
        <taxon>Peptococcaceae</taxon>
        <taxon>Desulforamulus</taxon>
    </lineage>
</organism>
<dbReference type="eggNOG" id="COG0606">
    <property type="taxonomic scope" value="Bacteria"/>
</dbReference>
<dbReference type="Pfam" id="PF01078">
    <property type="entry name" value="Mg_chelatase"/>
    <property type="match status" value="1"/>
</dbReference>
<evidence type="ECO:0000259" key="2">
    <source>
        <dbReference type="SMART" id="SM00382"/>
    </source>
</evidence>
<feature type="domain" description="AAA+ ATPase" evidence="2">
    <location>
        <begin position="213"/>
        <end position="396"/>
    </location>
</feature>
<dbReference type="GO" id="GO:0005524">
    <property type="term" value="F:ATP binding"/>
    <property type="evidence" value="ECO:0007669"/>
    <property type="project" value="InterPro"/>
</dbReference>
<sequence length="510" mass="55293">MLAIINSVALQGLKGQKIKVEVDVSNGLPALDLVGLPDSAVREAKDRVRTAIKNSALEFPVKRITVNLAPADIKKEGPVYDLPIAVGILGATGQIHEALYSGVAFIGELSLDGSVRSIHGVLPLILAARKLGLKGVVIPRENAPEGALVEDMEVFAVSSLAELALALRGEAELEPVKKEAYPYRQEQPQTIVDFADVQGQLTAKRALEVAAAGGHNILMMGSPGSGKTMLARRIPTILPDLTFAEAIEITQIYSLAGQLTNHQPIITSRPFRSPHHTSSAASLVGGGRFPRPGEISLAHHGVLFLDELPEFHKDALEALRQPLEDGFISVSRVAASIDYPASIMLVGAANPCPCGFLLDPEKDCICTPYQVQRYINRISGPLLDRIDIHLEVPKVSYAELTDVSPGEPSAAIKARVEEARGRQRERFKDSGITCNASMGSREVRRYCRLEASAAKLLQDAFKRLGLSARAHNRILKIARTIADLDNQKNILTNHLAEAIQYRGLDRLFRN</sequence>
<dbReference type="AlphaFoldDB" id="F6DU15"/>
<dbReference type="InterPro" id="IPR003593">
    <property type="entry name" value="AAA+_ATPase"/>
</dbReference>
<dbReference type="InterPro" id="IPR045006">
    <property type="entry name" value="CHLI-like"/>
</dbReference>
<protein>
    <submittedName>
        <fullName evidence="3">Mg chelatase, subunit ChlI</fullName>
    </submittedName>
</protein>
<dbReference type="Pfam" id="PF13541">
    <property type="entry name" value="ChlI"/>
    <property type="match status" value="1"/>
</dbReference>
<evidence type="ECO:0000256" key="1">
    <source>
        <dbReference type="ARBA" id="ARBA00006354"/>
    </source>
</evidence>
<dbReference type="NCBIfam" id="TIGR00368">
    <property type="entry name" value="YifB family Mg chelatase-like AAA ATPase"/>
    <property type="match status" value="1"/>
</dbReference>
<reference evidence="3 4" key="2">
    <citation type="journal article" date="2012" name="Stand. Genomic Sci.">
        <title>Complete genome sequence of the sulfate-reducing firmicute Desulfotomaculum ruminis type strain (DL(T)).</title>
        <authorList>
            <person name="Spring S."/>
            <person name="Visser M."/>
            <person name="Lu M."/>
            <person name="Copeland A."/>
            <person name="Lapidus A."/>
            <person name="Lucas S."/>
            <person name="Cheng J.F."/>
            <person name="Han C."/>
            <person name="Tapia R."/>
            <person name="Goodwin L.A."/>
            <person name="Pitluck S."/>
            <person name="Ivanova N."/>
            <person name="Land M."/>
            <person name="Hauser L."/>
            <person name="Larimer F."/>
            <person name="Rohde M."/>
            <person name="Goker M."/>
            <person name="Detter J.C."/>
            <person name="Kyrpides N.C."/>
            <person name="Woyke T."/>
            <person name="Schaap P.J."/>
            <person name="Plugge C.M."/>
            <person name="Muyzer G."/>
            <person name="Kuever J."/>
            <person name="Pereira I.A."/>
            <person name="Parshina S.N."/>
            <person name="Bernier-Latmani R."/>
            <person name="Stams A.J."/>
            <person name="Klenk H.P."/>
        </authorList>
    </citation>
    <scope>NUCLEOTIDE SEQUENCE [LARGE SCALE GENOMIC DNA]</scope>
    <source>
        <strain evidence="4">ATCC 23193 / DSM 2154 / NCIB 8452 / DL</strain>
    </source>
</reference>
<dbReference type="InterPro" id="IPR025158">
    <property type="entry name" value="Mg_chelat-rel_C"/>
</dbReference>
<dbReference type="Gene3D" id="3.40.50.300">
    <property type="entry name" value="P-loop containing nucleotide triphosphate hydrolases"/>
    <property type="match status" value="1"/>
</dbReference>
<dbReference type="PANTHER" id="PTHR32039:SF7">
    <property type="entry name" value="COMPETENCE PROTEIN COMM"/>
    <property type="match status" value="1"/>
</dbReference>
<dbReference type="HOGENOM" id="CLU_026145_1_0_9"/>